<protein>
    <submittedName>
        <fullName evidence="7">RNA polymerase sigma-70 factor, ECF subfamily</fullName>
    </submittedName>
</protein>
<keyword evidence="3" id="KW-0731">Sigma factor</keyword>
<proteinExistence type="inferred from homology"/>
<dbReference type="NCBIfam" id="TIGR02937">
    <property type="entry name" value="sigma70-ECF"/>
    <property type="match status" value="1"/>
</dbReference>
<evidence type="ECO:0000256" key="1">
    <source>
        <dbReference type="ARBA" id="ARBA00010641"/>
    </source>
</evidence>
<feature type="domain" description="RNA polymerase sigma factor 70 region 4 type 2" evidence="6">
    <location>
        <begin position="126"/>
        <end position="174"/>
    </location>
</feature>
<comment type="similarity">
    <text evidence="1">Belongs to the sigma-70 factor family. ECF subfamily.</text>
</comment>
<dbReference type="InterPro" id="IPR013324">
    <property type="entry name" value="RNA_pol_sigma_r3/r4-like"/>
</dbReference>
<organism evidence="7 8">
    <name type="scientific">Sphingobacterium psychroaquaticum</name>
    <dbReference type="NCBI Taxonomy" id="561061"/>
    <lineage>
        <taxon>Bacteria</taxon>
        <taxon>Pseudomonadati</taxon>
        <taxon>Bacteroidota</taxon>
        <taxon>Sphingobacteriia</taxon>
        <taxon>Sphingobacteriales</taxon>
        <taxon>Sphingobacteriaceae</taxon>
        <taxon>Sphingobacterium</taxon>
    </lineage>
</organism>
<keyword evidence="8" id="KW-1185">Reference proteome</keyword>
<gene>
    <name evidence="7" type="ORF">SAMN05660862_3184</name>
</gene>
<evidence type="ECO:0000259" key="6">
    <source>
        <dbReference type="Pfam" id="PF08281"/>
    </source>
</evidence>
<dbReference type="GO" id="GO:0003677">
    <property type="term" value="F:DNA binding"/>
    <property type="evidence" value="ECO:0007669"/>
    <property type="project" value="InterPro"/>
</dbReference>
<feature type="domain" description="RNA polymerase sigma-70 region 2" evidence="5">
    <location>
        <begin position="30"/>
        <end position="94"/>
    </location>
</feature>
<dbReference type="Pfam" id="PF04542">
    <property type="entry name" value="Sigma70_r2"/>
    <property type="match status" value="1"/>
</dbReference>
<reference evidence="7 8" key="1">
    <citation type="submission" date="2017-04" db="EMBL/GenBank/DDBJ databases">
        <authorList>
            <person name="Afonso C.L."/>
            <person name="Miller P.J."/>
            <person name="Scott M.A."/>
            <person name="Spackman E."/>
            <person name="Goraichik I."/>
            <person name="Dimitrov K.M."/>
            <person name="Suarez D.L."/>
            <person name="Swayne D.E."/>
        </authorList>
    </citation>
    <scope>NUCLEOTIDE SEQUENCE [LARGE SCALE GENOMIC DNA]</scope>
    <source>
        <strain evidence="7 8">DSM 22418</strain>
    </source>
</reference>
<evidence type="ECO:0000313" key="8">
    <source>
        <dbReference type="Proteomes" id="UP000192980"/>
    </source>
</evidence>
<evidence type="ECO:0000313" key="7">
    <source>
        <dbReference type="EMBL" id="SMG44552.1"/>
    </source>
</evidence>
<keyword evidence="4" id="KW-0804">Transcription</keyword>
<dbReference type="PANTHER" id="PTHR43133:SF46">
    <property type="entry name" value="RNA POLYMERASE SIGMA-70 FACTOR ECF SUBFAMILY"/>
    <property type="match status" value="1"/>
</dbReference>
<accession>A0A1X7KT47</accession>
<dbReference type="InterPro" id="IPR013249">
    <property type="entry name" value="RNA_pol_sigma70_r4_t2"/>
</dbReference>
<sequence length="201" mass="23886">MNRQPTDNQYERELVYRLKQGDHDAFEQIYHIYKDRLIGNLLRILKSRELVEEQVQDLFLNIWKGRDQIDCEKPFKAYLFAIAANMAKNVIRRAYYDKRMRAALQPIEQRIYMHVEEHICSAENKQILNSLLDKLPPQRRTVFTLCKLEGKSYKEVSELLHISENTVNDHIRKANLTLRQLHNSADSIGFLFAIYLCNQIF</sequence>
<evidence type="ECO:0000256" key="2">
    <source>
        <dbReference type="ARBA" id="ARBA00023015"/>
    </source>
</evidence>
<dbReference type="Gene3D" id="1.10.10.10">
    <property type="entry name" value="Winged helix-like DNA-binding domain superfamily/Winged helix DNA-binding domain"/>
    <property type="match status" value="1"/>
</dbReference>
<dbReference type="InterPro" id="IPR036388">
    <property type="entry name" value="WH-like_DNA-bd_sf"/>
</dbReference>
<dbReference type="Proteomes" id="UP000192980">
    <property type="component" value="Unassembled WGS sequence"/>
</dbReference>
<keyword evidence="2" id="KW-0805">Transcription regulation</keyword>
<dbReference type="InterPro" id="IPR014327">
    <property type="entry name" value="RNA_pol_sigma70_bacteroid"/>
</dbReference>
<dbReference type="InterPro" id="IPR013325">
    <property type="entry name" value="RNA_pol_sigma_r2"/>
</dbReference>
<dbReference type="SUPFAM" id="SSF88946">
    <property type="entry name" value="Sigma2 domain of RNA polymerase sigma factors"/>
    <property type="match status" value="1"/>
</dbReference>
<dbReference type="NCBIfam" id="TIGR02985">
    <property type="entry name" value="Sig70_bacteroi1"/>
    <property type="match status" value="1"/>
</dbReference>
<dbReference type="GO" id="GO:0016987">
    <property type="term" value="F:sigma factor activity"/>
    <property type="evidence" value="ECO:0007669"/>
    <property type="project" value="UniProtKB-KW"/>
</dbReference>
<dbReference type="AlphaFoldDB" id="A0A1X7KT47"/>
<dbReference type="CDD" id="cd06171">
    <property type="entry name" value="Sigma70_r4"/>
    <property type="match status" value="1"/>
</dbReference>
<evidence type="ECO:0000256" key="3">
    <source>
        <dbReference type="ARBA" id="ARBA00023082"/>
    </source>
</evidence>
<dbReference type="STRING" id="561061.SAMN05660862_3184"/>
<dbReference type="InterPro" id="IPR014284">
    <property type="entry name" value="RNA_pol_sigma-70_dom"/>
</dbReference>
<evidence type="ECO:0000259" key="5">
    <source>
        <dbReference type="Pfam" id="PF04542"/>
    </source>
</evidence>
<evidence type="ECO:0000256" key="4">
    <source>
        <dbReference type="ARBA" id="ARBA00023163"/>
    </source>
</evidence>
<dbReference type="InterPro" id="IPR039425">
    <property type="entry name" value="RNA_pol_sigma-70-like"/>
</dbReference>
<dbReference type="GO" id="GO:0006352">
    <property type="term" value="P:DNA-templated transcription initiation"/>
    <property type="evidence" value="ECO:0007669"/>
    <property type="project" value="InterPro"/>
</dbReference>
<dbReference type="OrthoDB" id="655312at2"/>
<dbReference type="RefSeq" id="WP_085473880.1">
    <property type="nucleotide sequence ID" value="NZ_FXAU01000006.1"/>
</dbReference>
<dbReference type="SUPFAM" id="SSF88659">
    <property type="entry name" value="Sigma3 and sigma4 domains of RNA polymerase sigma factors"/>
    <property type="match status" value="1"/>
</dbReference>
<dbReference type="Pfam" id="PF08281">
    <property type="entry name" value="Sigma70_r4_2"/>
    <property type="match status" value="1"/>
</dbReference>
<name>A0A1X7KT47_9SPHI</name>
<dbReference type="EMBL" id="FXAU01000006">
    <property type="protein sequence ID" value="SMG44552.1"/>
    <property type="molecule type" value="Genomic_DNA"/>
</dbReference>
<dbReference type="Gene3D" id="1.10.1740.10">
    <property type="match status" value="1"/>
</dbReference>
<dbReference type="InterPro" id="IPR007627">
    <property type="entry name" value="RNA_pol_sigma70_r2"/>
</dbReference>
<dbReference type="PANTHER" id="PTHR43133">
    <property type="entry name" value="RNA POLYMERASE ECF-TYPE SIGMA FACTO"/>
    <property type="match status" value="1"/>
</dbReference>